<reference evidence="7" key="2">
    <citation type="submission" date="2021-03" db="UniProtKB">
        <authorList>
            <consortium name="EnsemblPlants"/>
        </authorList>
    </citation>
    <scope>IDENTIFICATION</scope>
</reference>
<dbReference type="InterPro" id="IPR013210">
    <property type="entry name" value="LRR_N_plant-typ"/>
</dbReference>
<dbReference type="InterPro" id="IPR032675">
    <property type="entry name" value="LRR_dom_sf"/>
</dbReference>
<name>A0A803MA32_CHEQI</name>
<evidence type="ECO:0000256" key="5">
    <source>
        <dbReference type="SAM" id="SignalP"/>
    </source>
</evidence>
<keyword evidence="3" id="KW-0677">Repeat</keyword>
<evidence type="ECO:0000256" key="4">
    <source>
        <dbReference type="ARBA" id="ARBA00038043"/>
    </source>
</evidence>
<sequence length="354" mass="39580">MNYTLPKKTSLLCFCIYLFISSGKSIQSPSICHPNDQKVLLQIKNHFHNASCFATWMPDSDCCSWSGIKCDDNDSNPGRVTVFRIGANAVNCISGQIPPMLGDLPFLRKLTLNFQDNLTGSIPLRLSKLTRLECLHLCCNNLTGPIPSFWGPEFESLHLLGLHLNYFTGTIPSSLSLLPNITSLALFSNLLTGSIPESFGSFKTNLSLTLLNNKLSGPIPRSLGQANFTIIDLSYNQFSGDASFLFARDKPLQRISLRQNKFKFDFTNINLPKGLRSLDIADNEIYGSFPKRLGLLQPKFNDVSNNNLCGRIPTSRRLIRFDTSDLVRNNECLGDILLPPCKMLMCDEKQILEF</sequence>
<organism evidence="7 8">
    <name type="scientific">Chenopodium quinoa</name>
    <name type="common">Quinoa</name>
    <dbReference type="NCBI Taxonomy" id="63459"/>
    <lineage>
        <taxon>Eukaryota</taxon>
        <taxon>Viridiplantae</taxon>
        <taxon>Streptophyta</taxon>
        <taxon>Embryophyta</taxon>
        <taxon>Tracheophyta</taxon>
        <taxon>Spermatophyta</taxon>
        <taxon>Magnoliopsida</taxon>
        <taxon>eudicotyledons</taxon>
        <taxon>Gunneridae</taxon>
        <taxon>Pentapetalae</taxon>
        <taxon>Caryophyllales</taxon>
        <taxon>Chenopodiaceae</taxon>
        <taxon>Chenopodioideae</taxon>
        <taxon>Atripliceae</taxon>
        <taxon>Chenopodium</taxon>
    </lineage>
</organism>
<dbReference type="OMA" id="HNKFAFD"/>
<dbReference type="AlphaFoldDB" id="A0A803MA32"/>
<proteinExistence type="inferred from homology"/>
<dbReference type="Proteomes" id="UP000596660">
    <property type="component" value="Unplaced"/>
</dbReference>
<feature type="chain" id="PRO_5030738622" description="Leucine-rich repeat-containing N-terminal plant-type domain-containing protein" evidence="5">
    <location>
        <begin position="26"/>
        <end position="354"/>
    </location>
</feature>
<keyword evidence="5" id="KW-0732">Signal</keyword>
<keyword evidence="2" id="KW-0433">Leucine-rich repeat</keyword>
<dbReference type="Pfam" id="PF00560">
    <property type="entry name" value="LRR_1"/>
    <property type="match status" value="2"/>
</dbReference>
<reference evidence="7" key="1">
    <citation type="journal article" date="2017" name="Nature">
        <title>The genome of Chenopodium quinoa.</title>
        <authorList>
            <person name="Jarvis D.E."/>
            <person name="Ho Y.S."/>
            <person name="Lightfoot D.J."/>
            <person name="Schmoeckel S.M."/>
            <person name="Li B."/>
            <person name="Borm T.J.A."/>
            <person name="Ohyanagi H."/>
            <person name="Mineta K."/>
            <person name="Michell C.T."/>
            <person name="Saber N."/>
            <person name="Kharbatia N.M."/>
            <person name="Rupper R.R."/>
            <person name="Sharp A.R."/>
            <person name="Dally N."/>
            <person name="Boughton B.A."/>
            <person name="Woo Y.H."/>
            <person name="Gao G."/>
            <person name="Schijlen E.G.W.M."/>
            <person name="Guo X."/>
            <person name="Momin A.A."/>
            <person name="Negrao S."/>
            <person name="Al-Babili S."/>
            <person name="Gehring C."/>
            <person name="Roessner U."/>
            <person name="Jung C."/>
            <person name="Murphy K."/>
            <person name="Arold S.T."/>
            <person name="Gojobori T."/>
            <person name="van der Linden C.G."/>
            <person name="van Loo E.N."/>
            <person name="Jellen E.N."/>
            <person name="Maughan P.J."/>
            <person name="Tester M."/>
        </authorList>
    </citation>
    <scope>NUCLEOTIDE SEQUENCE [LARGE SCALE GENOMIC DNA]</scope>
    <source>
        <strain evidence="7">cv. PI 614886</strain>
    </source>
</reference>
<dbReference type="InterPro" id="IPR051848">
    <property type="entry name" value="PGIP"/>
</dbReference>
<protein>
    <recommendedName>
        <fullName evidence="6">Leucine-rich repeat-containing N-terminal plant-type domain-containing protein</fullName>
    </recommendedName>
</protein>
<dbReference type="Gramene" id="AUR62025949-RA">
    <property type="protein sequence ID" value="AUR62025949-RA:cds"/>
    <property type="gene ID" value="AUR62025949"/>
</dbReference>
<accession>A0A803MA32</accession>
<feature type="domain" description="Leucine-rich repeat-containing N-terminal plant-type" evidence="6">
    <location>
        <begin position="33"/>
        <end position="71"/>
    </location>
</feature>
<comment type="subcellular location">
    <subcellularLocation>
        <location evidence="1">Cell envelope</location>
    </subcellularLocation>
</comment>
<dbReference type="Gene3D" id="3.80.10.10">
    <property type="entry name" value="Ribonuclease Inhibitor"/>
    <property type="match status" value="1"/>
</dbReference>
<evidence type="ECO:0000313" key="8">
    <source>
        <dbReference type="Proteomes" id="UP000596660"/>
    </source>
</evidence>
<evidence type="ECO:0000256" key="2">
    <source>
        <dbReference type="ARBA" id="ARBA00022614"/>
    </source>
</evidence>
<dbReference type="EnsemblPlants" id="AUR62025949-RA">
    <property type="protein sequence ID" value="AUR62025949-RA:cds"/>
    <property type="gene ID" value="AUR62025949"/>
</dbReference>
<dbReference type="Pfam" id="PF08263">
    <property type="entry name" value="LRRNT_2"/>
    <property type="match status" value="1"/>
</dbReference>
<evidence type="ECO:0000256" key="3">
    <source>
        <dbReference type="ARBA" id="ARBA00022737"/>
    </source>
</evidence>
<dbReference type="InterPro" id="IPR001611">
    <property type="entry name" value="Leu-rich_rpt"/>
</dbReference>
<feature type="signal peptide" evidence="5">
    <location>
        <begin position="1"/>
        <end position="25"/>
    </location>
</feature>
<evidence type="ECO:0000256" key="1">
    <source>
        <dbReference type="ARBA" id="ARBA00004196"/>
    </source>
</evidence>
<comment type="similarity">
    <text evidence="4">Belongs to the polygalacturonase-inhibiting protein family.</text>
</comment>
<dbReference type="PANTHER" id="PTHR48059:SF37">
    <property type="entry name" value="LEUCINE-RICH REPEAT PROTEIN FLOR 1-LIKE"/>
    <property type="match status" value="1"/>
</dbReference>
<dbReference type="SUPFAM" id="SSF52058">
    <property type="entry name" value="L domain-like"/>
    <property type="match status" value="1"/>
</dbReference>
<evidence type="ECO:0000259" key="6">
    <source>
        <dbReference type="Pfam" id="PF08263"/>
    </source>
</evidence>
<keyword evidence="8" id="KW-1185">Reference proteome</keyword>
<evidence type="ECO:0000313" key="7">
    <source>
        <dbReference type="EnsemblPlants" id="AUR62025949-RA:cds"/>
    </source>
</evidence>
<dbReference type="PANTHER" id="PTHR48059">
    <property type="entry name" value="POLYGALACTURONASE INHIBITOR 1"/>
    <property type="match status" value="1"/>
</dbReference>